<proteinExistence type="predicted"/>
<feature type="region of interest" description="Disordered" evidence="1">
    <location>
        <begin position="645"/>
        <end position="766"/>
    </location>
</feature>
<feature type="compositionally biased region" description="Basic residues" evidence="1">
    <location>
        <begin position="741"/>
        <end position="752"/>
    </location>
</feature>
<name>A0ABD1EHE7_HYPHA</name>
<feature type="region of interest" description="Disordered" evidence="1">
    <location>
        <begin position="248"/>
        <end position="275"/>
    </location>
</feature>
<protein>
    <submittedName>
        <fullName evidence="2">Uncharacterized protein</fullName>
    </submittedName>
</protein>
<evidence type="ECO:0000313" key="2">
    <source>
        <dbReference type="EMBL" id="KAL1494083.1"/>
    </source>
</evidence>
<dbReference type="EMBL" id="JBDJPC010000007">
    <property type="protein sequence ID" value="KAL1494083.1"/>
    <property type="molecule type" value="Genomic_DNA"/>
</dbReference>
<feature type="compositionally biased region" description="Basic and acidic residues" evidence="1">
    <location>
        <begin position="508"/>
        <end position="522"/>
    </location>
</feature>
<feature type="region of interest" description="Disordered" evidence="1">
    <location>
        <begin position="115"/>
        <end position="161"/>
    </location>
</feature>
<reference evidence="2 3" key="1">
    <citation type="submission" date="2024-05" db="EMBL/GenBank/DDBJ databases">
        <title>Genetic variation in Jamaican populations of the coffee berry borer (Hypothenemus hampei).</title>
        <authorList>
            <person name="Errbii M."/>
            <person name="Myrie A."/>
        </authorList>
    </citation>
    <scope>NUCLEOTIDE SEQUENCE [LARGE SCALE GENOMIC DNA]</scope>
    <source>
        <strain evidence="2">JA-Hopewell-2020-01-JO</strain>
        <tissue evidence="2">Whole body</tissue>
    </source>
</reference>
<evidence type="ECO:0000313" key="3">
    <source>
        <dbReference type="Proteomes" id="UP001566132"/>
    </source>
</evidence>
<dbReference type="Proteomes" id="UP001566132">
    <property type="component" value="Unassembled WGS sequence"/>
</dbReference>
<feature type="region of interest" description="Disordered" evidence="1">
    <location>
        <begin position="35"/>
        <end position="54"/>
    </location>
</feature>
<feature type="compositionally biased region" description="Polar residues" evidence="1">
    <location>
        <begin position="685"/>
        <end position="703"/>
    </location>
</feature>
<organism evidence="2 3">
    <name type="scientific">Hypothenemus hampei</name>
    <name type="common">Coffee berry borer</name>
    <dbReference type="NCBI Taxonomy" id="57062"/>
    <lineage>
        <taxon>Eukaryota</taxon>
        <taxon>Metazoa</taxon>
        <taxon>Ecdysozoa</taxon>
        <taxon>Arthropoda</taxon>
        <taxon>Hexapoda</taxon>
        <taxon>Insecta</taxon>
        <taxon>Pterygota</taxon>
        <taxon>Neoptera</taxon>
        <taxon>Endopterygota</taxon>
        <taxon>Coleoptera</taxon>
        <taxon>Polyphaga</taxon>
        <taxon>Cucujiformia</taxon>
        <taxon>Curculionidae</taxon>
        <taxon>Scolytinae</taxon>
        <taxon>Hypothenemus</taxon>
    </lineage>
</organism>
<accession>A0ABD1EHE7</accession>
<keyword evidence="3" id="KW-1185">Reference proteome</keyword>
<sequence>MNNINKSDDEEDLEALRLAALKSLKKSNSNLYPETSFKLKNENNSLRPVNRPQGRYFHKNGRFQSGRMGQRQTGRFVSSNLIPLTPSITNEGIKQEIKQEIDNSTFLMPQESYKNIKHESEEKPDESSSKFDRYRDTDKSDEEDSEDEALKSGSEDDGAIKLTRSLSLEALMQELDDEIEGRTRETNEKAKDATDIKVEEKIVEISVKKEIEVEVKTEDVKEKNDALSKATVEGDQRNKTQFKNISRMAQSRRRGFRHTRPTCRNVPPASIQQPPAFLMSPNPIFLPNPPIMFPPAFNPLTTVPFYERPLSPLLINAETLQTQTMAPLSPRSAAFVLENRAIIEKRKRSPPPLRRSYSRSPSTGRDRSPSPRRRSVSPRRRGVSPKNRSQSPISKSLNRKRSRSPVKRATSPKRRLLSPKRRENSPKQRQSVSPKRRERKDVSENKNKLSVKERLGIRNVEEIESVTKIKQEEKEEKPLLDPILEARKKKFESKEINIREGVIRLKPTEKKQVIEKQPKQEDVKEEDPLLDDYELDLEAQVDLFSEDECPGENVKTEPDPISDCKKELENKIEIKRKWDSSPEVKKSKKFHSNDKKSVKVKSERHPKGFERKIEIKINSVDKEELKIKCDKERIDNGRKVTKLNNDEEDIIVEVDDESENSSVTNEGDLRAQLSKKRAEKMQKAPKTQTQESISSRLLQNALQNVLKKPKKKSKELSNSEGKLPIHLRLGATSTEADTFTKSKHKKSKKRRKNFDEVHQVHIISLK</sequence>
<gene>
    <name evidence="2" type="ORF">ABEB36_009736</name>
</gene>
<feature type="compositionally biased region" description="Acidic residues" evidence="1">
    <location>
        <begin position="646"/>
        <end position="659"/>
    </location>
</feature>
<feature type="compositionally biased region" description="Polar residues" evidence="1">
    <location>
        <begin position="386"/>
        <end position="396"/>
    </location>
</feature>
<feature type="compositionally biased region" description="Basic and acidic residues" evidence="1">
    <location>
        <begin position="115"/>
        <end position="138"/>
    </location>
</feature>
<feature type="region of interest" description="Disordered" evidence="1">
    <location>
        <begin position="579"/>
        <end position="605"/>
    </location>
</feature>
<feature type="compositionally biased region" description="Basic residues" evidence="1">
    <location>
        <begin position="370"/>
        <end position="383"/>
    </location>
</feature>
<evidence type="ECO:0000256" key="1">
    <source>
        <dbReference type="SAM" id="MobiDB-lite"/>
    </source>
</evidence>
<feature type="region of interest" description="Disordered" evidence="1">
    <location>
        <begin position="508"/>
        <end position="528"/>
    </location>
</feature>
<feature type="compositionally biased region" description="Low complexity" evidence="1">
    <location>
        <begin position="354"/>
        <end position="363"/>
    </location>
</feature>
<dbReference type="AlphaFoldDB" id="A0ABD1EHE7"/>
<comment type="caution">
    <text evidence="2">The sequence shown here is derived from an EMBL/GenBank/DDBJ whole genome shotgun (WGS) entry which is preliminary data.</text>
</comment>
<feature type="compositionally biased region" description="Basic residues" evidence="1">
    <location>
        <begin position="250"/>
        <end position="261"/>
    </location>
</feature>
<feature type="region of interest" description="Disordered" evidence="1">
    <location>
        <begin position="346"/>
        <end position="447"/>
    </location>
</feature>
<feature type="compositionally biased region" description="Basic residues" evidence="1">
    <location>
        <begin position="397"/>
        <end position="419"/>
    </location>
</feature>